<sequence length="150" mass="16965">MFHGCIVLWKTWKQPTVSLSKAKAEYKALSDLTSEILWLWKWAQEFPVFHSVTPILVYEDNQSCINAANGECNINNKHMKHGDIQLHFIKEAIQSSIIQINYNPASSMLANFLIKAVSRPALCRALAALGFLRLGVRGDVENHLNTDQNN</sequence>
<dbReference type="CDD" id="cd09272">
    <property type="entry name" value="RNase_HI_RT_Ty1"/>
    <property type="match status" value="1"/>
</dbReference>
<dbReference type="PANTHER" id="PTHR11439:SF470">
    <property type="entry name" value="CYSTEINE-RICH RLK (RECEPTOR-LIKE PROTEIN KINASE) 8"/>
    <property type="match status" value="1"/>
</dbReference>
<organism evidence="1 2">
    <name type="scientific">Austropuccinia psidii MF-1</name>
    <dbReference type="NCBI Taxonomy" id="1389203"/>
    <lineage>
        <taxon>Eukaryota</taxon>
        <taxon>Fungi</taxon>
        <taxon>Dikarya</taxon>
        <taxon>Basidiomycota</taxon>
        <taxon>Pucciniomycotina</taxon>
        <taxon>Pucciniomycetes</taxon>
        <taxon>Pucciniales</taxon>
        <taxon>Sphaerophragmiaceae</taxon>
        <taxon>Austropuccinia</taxon>
    </lineage>
</organism>
<evidence type="ECO:0000313" key="2">
    <source>
        <dbReference type="Proteomes" id="UP000765509"/>
    </source>
</evidence>
<evidence type="ECO:0000313" key="1">
    <source>
        <dbReference type="EMBL" id="MBW0556174.1"/>
    </source>
</evidence>
<dbReference type="EMBL" id="AVOT02063510">
    <property type="protein sequence ID" value="MBW0556174.1"/>
    <property type="molecule type" value="Genomic_DNA"/>
</dbReference>
<dbReference type="PANTHER" id="PTHR11439">
    <property type="entry name" value="GAG-POL-RELATED RETROTRANSPOSON"/>
    <property type="match status" value="1"/>
</dbReference>
<accession>A0A9Q3PC69</accession>
<name>A0A9Q3PC69_9BASI</name>
<keyword evidence="2" id="KW-1185">Reference proteome</keyword>
<gene>
    <name evidence="1" type="ORF">O181_095889</name>
</gene>
<proteinExistence type="predicted"/>
<comment type="caution">
    <text evidence="1">The sequence shown here is derived from an EMBL/GenBank/DDBJ whole genome shotgun (WGS) entry which is preliminary data.</text>
</comment>
<reference evidence="1" key="1">
    <citation type="submission" date="2021-03" db="EMBL/GenBank/DDBJ databases">
        <title>Draft genome sequence of rust myrtle Austropuccinia psidii MF-1, a brazilian biotype.</title>
        <authorList>
            <person name="Quecine M.C."/>
            <person name="Pachon D.M.R."/>
            <person name="Bonatelli M.L."/>
            <person name="Correr F.H."/>
            <person name="Franceschini L.M."/>
            <person name="Leite T.F."/>
            <person name="Margarido G.R.A."/>
            <person name="Almeida C.A."/>
            <person name="Ferrarezi J.A."/>
            <person name="Labate C.A."/>
        </authorList>
    </citation>
    <scope>NUCLEOTIDE SEQUENCE</scope>
    <source>
        <strain evidence="1">MF-1</strain>
    </source>
</reference>
<dbReference type="Proteomes" id="UP000765509">
    <property type="component" value="Unassembled WGS sequence"/>
</dbReference>
<dbReference type="AlphaFoldDB" id="A0A9Q3PC69"/>
<protein>
    <recommendedName>
        <fullName evidence="3">Reverse transcriptase Ty1/copia-type domain-containing protein</fullName>
    </recommendedName>
</protein>
<evidence type="ECO:0008006" key="3">
    <source>
        <dbReference type="Google" id="ProtNLM"/>
    </source>
</evidence>